<feature type="region of interest" description="Disordered" evidence="2">
    <location>
        <begin position="991"/>
        <end position="1101"/>
    </location>
</feature>
<dbReference type="Proteomes" id="UP001054902">
    <property type="component" value="Unassembled WGS sequence"/>
</dbReference>
<reference evidence="3 4" key="1">
    <citation type="journal article" date="2021" name="Sci. Rep.">
        <title>The genome of the diatom Chaetoceros tenuissimus carries an ancient integrated fragment of an extant virus.</title>
        <authorList>
            <person name="Hongo Y."/>
            <person name="Kimura K."/>
            <person name="Takaki Y."/>
            <person name="Yoshida Y."/>
            <person name="Baba S."/>
            <person name="Kobayashi G."/>
            <person name="Nagasaki K."/>
            <person name="Hano T."/>
            <person name="Tomaru Y."/>
        </authorList>
    </citation>
    <scope>NUCLEOTIDE SEQUENCE [LARGE SCALE GENOMIC DNA]</scope>
    <source>
        <strain evidence="3 4">NIES-3715</strain>
    </source>
</reference>
<feature type="compositionally biased region" description="Basic residues" evidence="2">
    <location>
        <begin position="842"/>
        <end position="851"/>
    </location>
</feature>
<feature type="compositionally biased region" description="Basic and acidic residues" evidence="2">
    <location>
        <begin position="863"/>
        <end position="873"/>
    </location>
</feature>
<gene>
    <name evidence="3" type="ORF">CTEN210_13595</name>
</gene>
<protein>
    <submittedName>
        <fullName evidence="3">Uncharacterized protein</fullName>
    </submittedName>
</protein>
<evidence type="ECO:0000313" key="4">
    <source>
        <dbReference type="Proteomes" id="UP001054902"/>
    </source>
</evidence>
<feature type="region of interest" description="Disordered" evidence="2">
    <location>
        <begin position="208"/>
        <end position="251"/>
    </location>
</feature>
<comment type="caution">
    <text evidence="3">The sequence shown here is derived from an EMBL/GenBank/DDBJ whole genome shotgun (WGS) entry which is preliminary data.</text>
</comment>
<feature type="compositionally biased region" description="Polar residues" evidence="2">
    <location>
        <begin position="224"/>
        <end position="233"/>
    </location>
</feature>
<accession>A0AAD3D6X7</accession>
<sequence length="1101" mass="125857">MSEITTKDVPSVLTLLELTLFTLIPYDASLSTNPEDCFIVPASSDNSLQQVLDLSKYDKELKEVLSPVRRSIHYEWPKLTTPEVCFLFSKKRDKKETDFYSNQIMFKQLNGSPEPDTEKYMYRPVASVKEAERDLKEALDKLRTCPGYEKHKATIDLESRKFTLASEKLVVELDAIIHATIKDHNCVEDGSEVLFEKIIEVLTLKEDNTGSKGAQNDDTDQSSEEGNSSNLPEESSDSNQTSSASSSNVSSPSKYMNLINAVQKVCPIRIQFLDKSSLFALIGRSFALHRKSSEPKESKRNYNVQYLQDSWTIAPSDDSKALLTRILGSKDDFTLASKIETMGPVLTKALHYDKKVPFWRKCEKLKENNEDILTSSIDSAVLTGQMVSEAMAKNVIQHMIEDWKPYLQKVTAYYFLHVSQKPLEFAVLHELFLKHLKDYAKWYGNDKKKNASKFYGNMIREKKKNAKKFLWQGLTSIFLELLPFQKYKKDTIFIEPDEWKGLLSNTKKKRQCYKYIEDFVDDSLDNEEEENPNPNNDKDKDEDENTLHIGDFDLYAKHEDVMMSSFGKSPLFTDEASEFRKLENSKKFQVFGSNHAEEMLFLTRFSSVNPKELCTLLPSIKGKEEMDTVQLLNIVYRACFVTFMKFSEICGPRDDVTVKIKKTKWDAAFCSRVINNLPIWIVGYHKEYMKSNGAFRKDMDNFEKKMREQKAKFIFSHNKSKIKHINVKFHNDIKNLNPNFSFELLHKHMWSVYYNLHPQTDNPIDDDGKEKLWEYFVSGKHSNPLLEMVKKVEQEATRSLDGVESFPIGGETPVPIDGHILGLLGTSGKRKKVSESEQPCPQKKKKQKKRSGKNDISNLFDDEAQHGEKTENRDEGDDESDDDGDDSMGGFISSTSSQASSNHPTPPELSMYRAIDAATNKERYEKERDEAQIQTEIINMKSNGQGFSNEKIIDSFIDTYSANNQDKEISQENREDLQKLIKDWLDKIPTKTKPASSMASKQLIQKTITFPTQAQQQSTDSSKVDNSKETSTSSSTPASAVNTNRAALKHVDPNTSNTSQVTKRKRPPQKGGKGGDSNPTKDTQLQELINQKKLKFRRKRS</sequence>
<feature type="compositionally biased region" description="Polar residues" evidence="2">
    <location>
        <begin position="1077"/>
        <end position="1089"/>
    </location>
</feature>
<dbReference type="EMBL" id="BLLK01000057">
    <property type="protein sequence ID" value="GFH57119.1"/>
    <property type="molecule type" value="Genomic_DNA"/>
</dbReference>
<feature type="compositionally biased region" description="Polar residues" evidence="2">
    <location>
        <begin position="993"/>
        <end position="1021"/>
    </location>
</feature>
<feature type="compositionally biased region" description="Basic residues" evidence="2">
    <location>
        <begin position="1092"/>
        <end position="1101"/>
    </location>
</feature>
<feature type="compositionally biased region" description="Polar residues" evidence="2">
    <location>
        <begin position="892"/>
        <end position="903"/>
    </location>
</feature>
<evidence type="ECO:0000256" key="1">
    <source>
        <dbReference type="SAM" id="Coils"/>
    </source>
</evidence>
<feature type="region of interest" description="Disordered" evidence="2">
    <location>
        <begin position="828"/>
        <end position="909"/>
    </location>
</feature>
<feature type="coiled-coil region" evidence="1">
    <location>
        <begin position="914"/>
        <end position="941"/>
    </location>
</feature>
<evidence type="ECO:0000313" key="3">
    <source>
        <dbReference type="EMBL" id="GFH57119.1"/>
    </source>
</evidence>
<feature type="compositionally biased region" description="Acidic residues" evidence="2">
    <location>
        <begin position="874"/>
        <end position="886"/>
    </location>
</feature>
<evidence type="ECO:0000256" key="2">
    <source>
        <dbReference type="SAM" id="MobiDB-lite"/>
    </source>
</evidence>
<name>A0AAD3D6X7_9STRA</name>
<feature type="compositionally biased region" description="Low complexity" evidence="2">
    <location>
        <begin position="237"/>
        <end position="251"/>
    </location>
</feature>
<dbReference type="AlphaFoldDB" id="A0AAD3D6X7"/>
<keyword evidence="4" id="KW-1185">Reference proteome</keyword>
<feature type="region of interest" description="Disordered" evidence="2">
    <location>
        <begin position="524"/>
        <end position="545"/>
    </location>
</feature>
<keyword evidence="1" id="KW-0175">Coiled coil</keyword>
<organism evidence="3 4">
    <name type="scientific">Chaetoceros tenuissimus</name>
    <dbReference type="NCBI Taxonomy" id="426638"/>
    <lineage>
        <taxon>Eukaryota</taxon>
        <taxon>Sar</taxon>
        <taxon>Stramenopiles</taxon>
        <taxon>Ochrophyta</taxon>
        <taxon>Bacillariophyta</taxon>
        <taxon>Coscinodiscophyceae</taxon>
        <taxon>Chaetocerotophycidae</taxon>
        <taxon>Chaetocerotales</taxon>
        <taxon>Chaetocerotaceae</taxon>
        <taxon>Chaetoceros</taxon>
    </lineage>
</organism>
<proteinExistence type="predicted"/>